<dbReference type="EMBL" id="CP108188">
    <property type="protein sequence ID" value="WTR69237.1"/>
    <property type="molecule type" value="Genomic_DNA"/>
</dbReference>
<evidence type="ECO:0000256" key="1">
    <source>
        <dbReference type="SAM" id="MobiDB-lite"/>
    </source>
</evidence>
<evidence type="ECO:0000313" key="3">
    <source>
        <dbReference type="Proteomes" id="UP001622594"/>
    </source>
</evidence>
<feature type="region of interest" description="Disordered" evidence="1">
    <location>
        <begin position="307"/>
        <end position="334"/>
    </location>
</feature>
<dbReference type="RefSeq" id="WP_371635248.1">
    <property type="nucleotide sequence ID" value="NZ_CP108062.1"/>
</dbReference>
<dbReference type="Proteomes" id="UP001622594">
    <property type="component" value="Chromosome"/>
</dbReference>
<feature type="region of interest" description="Disordered" evidence="1">
    <location>
        <begin position="163"/>
        <end position="233"/>
    </location>
</feature>
<protein>
    <submittedName>
        <fullName evidence="2">Uncharacterized protein</fullName>
    </submittedName>
</protein>
<reference evidence="2 3" key="1">
    <citation type="submission" date="2022-10" db="EMBL/GenBank/DDBJ databases">
        <title>The complete genomes of actinobacterial strains from the NBC collection.</title>
        <authorList>
            <person name="Joergensen T.S."/>
            <person name="Alvarez Arevalo M."/>
            <person name="Sterndorff E.B."/>
            <person name="Faurdal D."/>
            <person name="Vuksanovic O."/>
            <person name="Mourched A.-S."/>
            <person name="Charusanti P."/>
            <person name="Shaw S."/>
            <person name="Blin K."/>
            <person name="Weber T."/>
        </authorList>
    </citation>
    <scope>NUCLEOTIDE SEQUENCE [LARGE SCALE GENOMIC DNA]</scope>
    <source>
        <strain evidence="2 3">NBC_00123</strain>
    </source>
</reference>
<accession>A0ABZ1L434</accession>
<keyword evidence="3" id="KW-1185">Reference proteome</keyword>
<proteinExistence type="predicted"/>
<organism evidence="2 3">
    <name type="scientific">Streptomyces zaomyceticus</name>
    <dbReference type="NCBI Taxonomy" id="68286"/>
    <lineage>
        <taxon>Bacteria</taxon>
        <taxon>Bacillati</taxon>
        <taxon>Actinomycetota</taxon>
        <taxon>Actinomycetes</taxon>
        <taxon>Kitasatosporales</taxon>
        <taxon>Streptomycetaceae</taxon>
        <taxon>Streptomyces</taxon>
    </lineage>
</organism>
<evidence type="ECO:0000313" key="2">
    <source>
        <dbReference type="EMBL" id="WTR69237.1"/>
    </source>
</evidence>
<name>A0ABZ1L434_9ACTN</name>
<gene>
    <name evidence="2" type="ORF">OG814_08165</name>
</gene>
<sequence>MIATDQIRGPARRARLGRVTALRARRRGRLDAPGLRPLLLPPQPEPGVLLELPDIVTPFVMETRAGALRAVGQLRSRLLRDERRAIIGIHAESVRVVTQYDVRNVPSPAALARYGATVGAWRADAEVCRARASALTHEANQRLACYWDAVWLTVQSARADEHRRAVEAHDAHRRNGRAPETGTSEARPPGNGVPEARRPGTGAPETWDAQARTAGAHEAWGARGPVPDGSAAATSIASPVAPVAPDRTPPAYPPFTARPEHWLPGRVTLDASWDDIDAWLLVEGLSERSPRDRDRIPAVARALEILDTQGRRSRAGAGSERPPGAADHHGRGTR</sequence>